<evidence type="ECO:0000313" key="7">
    <source>
        <dbReference type="Proteomes" id="UP000673394"/>
    </source>
</evidence>
<evidence type="ECO:0000259" key="4">
    <source>
        <dbReference type="PROSITE" id="PS01124"/>
    </source>
</evidence>
<feature type="domain" description="HTH araC/xylS-type" evidence="4">
    <location>
        <begin position="194"/>
        <end position="292"/>
    </location>
</feature>
<organism evidence="5 7">
    <name type="scientific">Paenibacillus lignilyticus</name>
    <dbReference type="NCBI Taxonomy" id="1172615"/>
    <lineage>
        <taxon>Bacteria</taxon>
        <taxon>Bacillati</taxon>
        <taxon>Bacillota</taxon>
        <taxon>Bacilli</taxon>
        <taxon>Bacillales</taxon>
        <taxon>Paenibacillaceae</taxon>
        <taxon>Paenibacillus</taxon>
    </lineage>
</organism>
<dbReference type="SUPFAM" id="SSF51215">
    <property type="entry name" value="Regulatory protein AraC"/>
    <property type="match status" value="1"/>
</dbReference>
<dbReference type="InterPro" id="IPR003313">
    <property type="entry name" value="AraC-bd"/>
</dbReference>
<dbReference type="InterPro" id="IPR020449">
    <property type="entry name" value="Tscrpt_reg_AraC-type_HTH"/>
</dbReference>
<dbReference type="Proteomes" id="UP000673394">
    <property type="component" value="Unassembled WGS sequence"/>
</dbReference>
<dbReference type="PANTHER" id="PTHR43280:SF28">
    <property type="entry name" value="HTH-TYPE TRANSCRIPTIONAL ACTIVATOR RHAS"/>
    <property type="match status" value="1"/>
</dbReference>
<dbReference type="SUPFAM" id="SSF46689">
    <property type="entry name" value="Homeodomain-like"/>
    <property type="match status" value="2"/>
</dbReference>
<keyword evidence="2" id="KW-0238">DNA-binding</keyword>
<dbReference type="InterPro" id="IPR037923">
    <property type="entry name" value="HTH-like"/>
</dbReference>
<keyword evidence="3" id="KW-0804">Transcription</keyword>
<dbReference type="InterPro" id="IPR009057">
    <property type="entry name" value="Homeodomain-like_sf"/>
</dbReference>
<dbReference type="InterPro" id="IPR018060">
    <property type="entry name" value="HTH_AraC"/>
</dbReference>
<dbReference type="Gene3D" id="1.10.10.60">
    <property type="entry name" value="Homeodomain-like"/>
    <property type="match status" value="2"/>
</dbReference>
<evidence type="ECO:0000313" key="6">
    <source>
        <dbReference type="EMBL" id="MBP3963657.1"/>
    </source>
</evidence>
<gene>
    <name evidence="5" type="ORF">I8J30_03045</name>
    <name evidence="6" type="ORF">I8J30_13150</name>
</gene>
<protein>
    <submittedName>
        <fullName evidence="5">Helix-turn-helix domain-containing protein</fullName>
    </submittedName>
</protein>
<dbReference type="Pfam" id="PF12833">
    <property type="entry name" value="HTH_18"/>
    <property type="match status" value="1"/>
</dbReference>
<keyword evidence="1" id="KW-0805">Transcription regulation</keyword>
<evidence type="ECO:0000256" key="1">
    <source>
        <dbReference type="ARBA" id="ARBA00023015"/>
    </source>
</evidence>
<dbReference type="InterPro" id="IPR018062">
    <property type="entry name" value="HTH_AraC-typ_CS"/>
</dbReference>
<dbReference type="EMBL" id="JAGKSP010000001">
    <property type="protein sequence ID" value="MBP3961673.1"/>
    <property type="molecule type" value="Genomic_DNA"/>
</dbReference>
<dbReference type="PROSITE" id="PS00041">
    <property type="entry name" value="HTH_ARAC_FAMILY_1"/>
    <property type="match status" value="1"/>
</dbReference>
<keyword evidence="7" id="KW-1185">Reference proteome</keyword>
<dbReference type="SMART" id="SM00342">
    <property type="entry name" value="HTH_ARAC"/>
    <property type="match status" value="1"/>
</dbReference>
<name>A0ABS5C6Q1_9BACL</name>
<dbReference type="PROSITE" id="PS01124">
    <property type="entry name" value="HTH_ARAC_FAMILY_2"/>
    <property type="match status" value="1"/>
</dbReference>
<sequence>MTVFRGENYFHQENFPFHIDRYTIQKGEHIPSHTHDFVELVFVVEGSALHEMSGHTYQLVAGDVFVLEPNVYHSYTCSSEKETIVYNVLFEASFLQREMEVLQQMPSFVNFFYLVPFLRKTQSFVPYHSLQPGQKLQIQSHLQTIYDEFRQRREGYQLIIKTRWIECLVWLSRFHHENRKTLQPVAVSDKEWMESIVNFVELHYYQPLTLQQLSQLCGMSVSSFTAKFKETTGLSLLDYKHAVQIRHAVTLLETTDNKVLNIALDVGFNDVSFFNRMFRKHTGQTPGEYRRRLNART</sequence>
<proteinExistence type="predicted"/>
<dbReference type="PRINTS" id="PR00032">
    <property type="entry name" value="HTHARAC"/>
</dbReference>
<dbReference type="Pfam" id="PF02311">
    <property type="entry name" value="AraC_binding"/>
    <property type="match status" value="1"/>
</dbReference>
<evidence type="ECO:0000256" key="2">
    <source>
        <dbReference type="ARBA" id="ARBA00023125"/>
    </source>
</evidence>
<accession>A0ABS5C6Q1</accession>
<dbReference type="Gene3D" id="2.60.120.10">
    <property type="entry name" value="Jelly Rolls"/>
    <property type="match status" value="1"/>
</dbReference>
<comment type="caution">
    <text evidence="5">The sequence shown here is derived from an EMBL/GenBank/DDBJ whole genome shotgun (WGS) entry which is preliminary data.</text>
</comment>
<dbReference type="InterPro" id="IPR014710">
    <property type="entry name" value="RmlC-like_jellyroll"/>
</dbReference>
<dbReference type="PANTHER" id="PTHR43280">
    <property type="entry name" value="ARAC-FAMILY TRANSCRIPTIONAL REGULATOR"/>
    <property type="match status" value="1"/>
</dbReference>
<dbReference type="RefSeq" id="WP_210655248.1">
    <property type="nucleotide sequence ID" value="NZ_JAGKSP010000001.1"/>
</dbReference>
<reference evidence="5 7" key="1">
    <citation type="submission" date="2021-04" db="EMBL/GenBank/DDBJ databases">
        <title>Paenibacillus sp. DLE-14 whole genome sequence.</title>
        <authorList>
            <person name="Ham Y.J."/>
        </authorList>
    </citation>
    <scope>NUCLEOTIDE SEQUENCE [LARGE SCALE GENOMIC DNA]</scope>
    <source>
        <strain evidence="5 7">DLE-14</strain>
    </source>
</reference>
<dbReference type="EMBL" id="JAGKSP010000004">
    <property type="protein sequence ID" value="MBP3963657.1"/>
    <property type="molecule type" value="Genomic_DNA"/>
</dbReference>
<evidence type="ECO:0000256" key="3">
    <source>
        <dbReference type="ARBA" id="ARBA00023163"/>
    </source>
</evidence>
<evidence type="ECO:0000313" key="5">
    <source>
        <dbReference type="EMBL" id="MBP3961673.1"/>
    </source>
</evidence>